<feature type="compositionally biased region" description="Basic and acidic residues" evidence="6">
    <location>
        <begin position="654"/>
        <end position="676"/>
    </location>
</feature>
<feature type="domain" description="RRM" evidence="7">
    <location>
        <begin position="320"/>
        <end position="433"/>
    </location>
</feature>
<feature type="domain" description="RRM" evidence="7">
    <location>
        <begin position="47"/>
        <end position="125"/>
    </location>
</feature>
<dbReference type="InterPro" id="IPR034809">
    <property type="entry name" value="Nop4_RRM4"/>
</dbReference>
<proteinExistence type="predicted"/>
<evidence type="ECO:0000259" key="7">
    <source>
        <dbReference type="PROSITE" id="PS50102"/>
    </source>
</evidence>
<protein>
    <recommendedName>
        <fullName evidence="7">RRM domain-containing protein</fullName>
    </recommendedName>
</protein>
<evidence type="ECO:0000256" key="4">
    <source>
        <dbReference type="ARBA" id="ARBA00023242"/>
    </source>
</evidence>
<evidence type="ECO:0000313" key="8">
    <source>
        <dbReference type="EMBL" id="KAF6221136.1"/>
    </source>
</evidence>
<dbReference type="GO" id="GO:0003729">
    <property type="term" value="F:mRNA binding"/>
    <property type="evidence" value="ECO:0007669"/>
    <property type="project" value="TreeGrafter"/>
</dbReference>
<name>A0A8H6FAP0_9LECA</name>
<gene>
    <name evidence="8" type="ORF">HO133_002817</name>
</gene>
<evidence type="ECO:0000256" key="3">
    <source>
        <dbReference type="ARBA" id="ARBA00022884"/>
    </source>
</evidence>
<feature type="compositionally biased region" description="Basic and acidic residues" evidence="6">
    <location>
        <begin position="546"/>
        <end position="563"/>
    </location>
</feature>
<accession>A0A8H6FAP0</accession>
<dbReference type="PANTHER" id="PTHR48039">
    <property type="entry name" value="RNA-BINDING MOTIF PROTEIN 14B"/>
    <property type="match status" value="1"/>
</dbReference>
<organism evidence="8 9">
    <name type="scientific">Letharia lupina</name>
    <dbReference type="NCBI Taxonomy" id="560253"/>
    <lineage>
        <taxon>Eukaryota</taxon>
        <taxon>Fungi</taxon>
        <taxon>Dikarya</taxon>
        <taxon>Ascomycota</taxon>
        <taxon>Pezizomycotina</taxon>
        <taxon>Lecanoromycetes</taxon>
        <taxon>OSLEUM clade</taxon>
        <taxon>Lecanoromycetidae</taxon>
        <taxon>Lecanorales</taxon>
        <taxon>Lecanorineae</taxon>
        <taxon>Parmeliaceae</taxon>
        <taxon>Letharia</taxon>
    </lineage>
</organism>
<dbReference type="InterPro" id="IPR051945">
    <property type="entry name" value="RRM_MRD1_RNA_proc_ribogen"/>
</dbReference>
<dbReference type="RefSeq" id="XP_037150571.1">
    <property type="nucleotide sequence ID" value="XM_037293742.1"/>
</dbReference>
<dbReference type="Proteomes" id="UP000593566">
    <property type="component" value="Unassembled WGS sequence"/>
</dbReference>
<keyword evidence="2" id="KW-0677">Repeat</keyword>
<dbReference type="SMART" id="SM00361">
    <property type="entry name" value="RRM_1"/>
    <property type="match status" value="1"/>
</dbReference>
<evidence type="ECO:0000313" key="9">
    <source>
        <dbReference type="Proteomes" id="UP000593566"/>
    </source>
</evidence>
<sequence>MFRLKRQRLTTDGLDRVTTASDDAIGLDGEESQDTAKEQRTKQQKGRSLFVRSLPEDATSESLTNFFSQSFPLKHATVVIDSESKQSKGYGFVTFADVEDAQIAKDTFNGSLFEGRKIKVELAEPRHRRANQDGLTGATKAKARPGPHKREVQQPPKLIVRNLPWTIKEPEHLAILFRSYGKIKHVTLPKKELGLSAGFGFVILRGRKNAERALEGVNGKEVDGRTLAVDWAVEKEIWETMQTGSTGPETPDRDVNAPPVEEHGESVNPEDSHHIDVEDIPQSDIERSASSVREDSQPTSMEDKDVDEGSVARTKDSSTSTLFVRNLPFTSTDEVLTVHFELFGPVRYARVVLDHATERPKGTGFICFYNKEDADSCLREAPRMQLTLIPGSTTTKGTGSSSTKQSLLEDTSLDRSGRYTMEGRVLQLSRAVDRNEATRLTSASSNVRDAQDKDRRRLYLLSEGTVPSNTPLYGQLSPSEIKMREDSAKQRQSLIRSNPTLHFSLTRLSIRNLPRSITSKGLKALAREAVVGFAKDVKSELRKQLSKEELSRGGEEMKQAEKARKAKGKGIVKQAKVVFEGREGSKVTEDSGAGRSRGYGFIEYSSHRWALMGLRWLNGHAVGPAKNSDGTNDKERRKRLITEFAIENAQVVGRRHERETKARERSRLVSEKRENGEIPNIVSKRLSKDQLMAKTRKGMKRKRVSNPKSLVQDPTPEGPNANAASDESGKFAKRQQIIGRKRMMRRSRSQAVSK</sequence>
<feature type="domain" description="RRM" evidence="7">
    <location>
        <begin position="156"/>
        <end position="234"/>
    </location>
</feature>
<feature type="compositionally biased region" description="Basic and acidic residues" evidence="6">
    <location>
        <begin position="284"/>
        <end position="296"/>
    </location>
</feature>
<dbReference type="FunFam" id="3.30.70.330:FF:000406">
    <property type="entry name" value="Related to Nucleolar protein NOP4"/>
    <property type="match status" value="1"/>
</dbReference>
<dbReference type="InterPro" id="IPR003954">
    <property type="entry name" value="RRM_euk-type"/>
</dbReference>
<feature type="region of interest" description="Disordered" evidence="6">
    <location>
        <begin position="20"/>
        <end position="47"/>
    </location>
</feature>
<dbReference type="EMBL" id="JACCJB010000015">
    <property type="protein sequence ID" value="KAF6221136.1"/>
    <property type="molecule type" value="Genomic_DNA"/>
</dbReference>
<feature type="compositionally biased region" description="Basic residues" evidence="6">
    <location>
        <begin position="739"/>
        <end position="748"/>
    </location>
</feature>
<comment type="caution">
    <text evidence="8">The sequence shown here is derived from an EMBL/GenBank/DDBJ whole genome shotgun (WGS) entry which is preliminary data.</text>
</comment>
<dbReference type="InterPro" id="IPR034808">
    <property type="entry name" value="Nop4p_RRM3"/>
</dbReference>
<dbReference type="CDD" id="cd12676">
    <property type="entry name" value="RRM3_Nop4p"/>
    <property type="match status" value="1"/>
</dbReference>
<dbReference type="InterPro" id="IPR035979">
    <property type="entry name" value="RBD_domain_sf"/>
</dbReference>
<dbReference type="Gene3D" id="3.30.70.330">
    <property type="match status" value="4"/>
</dbReference>
<comment type="subcellular location">
    <subcellularLocation>
        <location evidence="1">Nucleus</location>
    </subcellularLocation>
</comment>
<feature type="compositionally biased region" description="Basic residues" evidence="6">
    <location>
        <begin position="694"/>
        <end position="705"/>
    </location>
</feature>
<dbReference type="PROSITE" id="PS50102">
    <property type="entry name" value="RRM"/>
    <property type="match status" value="3"/>
</dbReference>
<dbReference type="InterPro" id="IPR000504">
    <property type="entry name" value="RRM_dom"/>
</dbReference>
<dbReference type="SUPFAM" id="SSF54928">
    <property type="entry name" value="RNA-binding domain, RBD"/>
    <property type="match status" value="3"/>
</dbReference>
<evidence type="ECO:0000256" key="5">
    <source>
        <dbReference type="PROSITE-ProRule" id="PRU00176"/>
    </source>
</evidence>
<feature type="region of interest" description="Disordered" evidence="6">
    <location>
        <begin position="546"/>
        <end position="567"/>
    </location>
</feature>
<feature type="region of interest" description="Disordered" evidence="6">
    <location>
        <begin position="652"/>
        <end position="754"/>
    </location>
</feature>
<dbReference type="GO" id="GO:0005730">
    <property type="term" value="C:nucleolus"/>
    <property type="evidence" value="ECO:0007669"/>
    <property type="project" value="TreeGrafter"/>
</dbReference>
<evidence type="ECO:0000256" key="1">
    <source>
        <dbReference type="ARBA" id="ARBA00004123"/>
    </source>
</evidence>
<keyword evidence="3 5" id="KW-0694">RNA-binding</keyword>
<keyword evidence="4" id="KW-0539">Nucleus</keyword>
<feature type="region of interest" description="Disordered" evidence="6">
    <location>
        <begin position="241"/>
        <end position="317"/>
    </location>
</feature>
<dbReference type="GeneID" id="59331229"/>
<reference evidence="8 9" key="1">
    <citation type="journal article" date="2020" name="Genomics">
        <title>Complete, high-quality genomes from long-read metagenomic sequencing of two wolf lichen thalli reveals enigmatic genome architecture.</title>
        <authorList>
            <person name="McKenzie S.K."/>
            <person name="Walston R.F."/>
            <person name="Allen J.L."/>
        </authorList>
    </citation>
    <scope>NUCLEOTIDE SEQUENCE [LARGE SCALE GENOMIC DNA]</scope>
    <source>
        <strain evidence="8">WasteWater1</strain>
    </source>
</reference>
<feature type="compositionally biased region" description="Basic and acidic residues" evidence="6">
    <location>
        <begin position="250"/>
        <end position="277"/>
    </location>
</feature>
<dbReference type="Pfam" id="PF00076">
    <property type="entry name" value="RRM_1"/>
    <property type="match status" value="3"/>
</dbReference>
<dbReference type="AlphaFoldDB" id="A0A8H6FAP0"/>
<evidence type="ECO:0000256" key="6">
    <source>
        <dbReference type="SAM" id="MobiDB-lite"/>
    </source>
</evidence>
<dbReference type="InterPro" id="IPR012677">
    <property type="entry name" value="Nucleotide-bd_a/b_plait_sf"/>
</dbReference>
<keyword evidence="9" id="KW-1185">Reference proteome</keyword>
<dbReference type="SMART" id="SM00360">
    <property type="entry name" value="RRM"/>
    <property type="match status" value="4"/>
</dbReference>
<evidence type="ECO:0000256" key="2">
    <source>
        <dbReference type="ARBA" id="ARBA00022737"/>
    </source>
</evidence>
<dbReference type="PANTHER" id="PTHR48039:SF5">
    <property type="entry name" value="RNA-BINDING PROTEIN 28"/>
    <property type="match status" value="1"/>
</dbReference>
<dbReference type="CDD" id="cd12677">
    <property type="entry name" value="RRM4_Nop4p"/>
    <property type="match status" value="1"/>
</dbReference>